<protein>
    <submittedName>
        <fullName evidence="1">Uncharacterized protein</fullName>
    </submittedName>
</protein>
<dbReference type="EMBL" id="MHOM01000041">
    <property type="protein sequence ID" value="OGZ63137.1"/>
    <property type="molecule type" value="Genomic_DNA"/>
</dbReference>
<dbReference type="Proteomes" id="UP000177190">
    <property type="component" value="Unassembled WGS sequence"/>
</dbReference>
<accession>A0A1G2HKX5</accession>
<dbReference type="AlphaFoldDB" id="A0A1G2HKX5"/>
<comment type="caution">
    <text evidence="1">The sequence shown here is derived from an EMBL/GenBank/DDBJ whole genome shotgun (WGS) entry which is preliminary data.</text>
</comment>
<gene>
    <name evidence="1" type="ORF">A2812_01575</name>
</gene>
<reference evidence="1 2" key="1">
    <citation type="journal article" date="2016" name="Nat. Commun.">
        <title>Thousands of microbial genomes shed light on interconnected biogeochemical processes in an aquifer system.</title>
        <authorList>
            <person name="Anantharaman K."/>
            <person name="Brown C.T."/>
            <person name="Hug L.A."/>
            <person name="Sharon I."/>
            <person name="Castelle C.J."/>
            <person name="Probst A.J."/>
            <person name="Thomas B.C."/>
            <person name="Singh A."/>
            <person name="Wilkins M.J."/>
            <person name="Karaoz U."/>
            <person name="Brodie E.L."/>
            <person name="Williams K.H."/>
            <person name="Hubbard S.S."/>
            <person name="Banfield J.F."/>
        </authorList>
    </citation>
    <scope>NUCLEOTIDE SEQUENCE [LARGE SCALE GENOMIC DNA]</scope>
</reference>
<evidence type="ECO:0000313" key="2">
    <source>
        <dbReference type="Proteomes" id="UP000177190"/>
    </source>
</evidence>
<organism evidence="1 2">
    <name type="scientific">Candidatus Staskawiczbacteria bacterium RIFCSPHIGHO2_01_FULL_36_16</name>
    <dbReference type="NCBI Taxonomy" id="1802200"/>
    <lineage>
        <taxon>Bacteria</taxon>
        <taxon>Candidatus Staskawicziibacteriota</taxon>
    </lineage>
</organism>
<proteinExistence type="predicted"/>
<evidence type="ECO:0000313" key="1">
    <source>
        <dbReference type="EMBL" id="OGZ63137.1"/>
    </source>
</evidence>
<sequence>MCSKVLTAEQEEFVWFFICSHMSPDDKNPCEVIKENYGGDRSRYLRAMANWHDIIFCDVCGKANKQDTSVFQANIENTDVNLCSDCAV</sequence>
<name>A0A1G2HKX5_9BACT</name>